<dbReference type="AlphaFoldDB" id="A0AAF0PPC1"/>
<feature type="non-terminal residue" evidence="1">
    <location>
        <position position="174"/>
    </location>
</feature>
<keyword evidence="2" id="KW-1185">Reference proteome</keyword>
<accession>A0AAF0PPC1</accession>
<evidence type="ECO:0008006" key="3">
    <source>
        <dbReference type="Google" id="ProtNLM"/>
    </source>
</evidence>
<gene>
    <name evidence="1" type="ORF">MTR67_001857</name>
</gene>
<proteinExistence type="predicted"/>
<dbReference type="EMBL" id="CP133612">
    <property type="protein sequence ID" value="WMV08472.1"/>
    <property type="molecule type" value="Genomic_DNA"/>
</dbReference>
<dbReference type="Proteomes" id="UP001234989">
    <property type="component" value="Chromosome 1"/>
</dbReference>
<name>A0AAF0PPC1_SOLVR</name>
<evidence type="ECO:0000313" key="1">
    <source>
        <dbReference type="EMBL" id="WMV08472.1"/>
    </source>
</evidence>
<evidence type="ECO:0000313" key="2">
    <source>
        <dbReference type="Proteomes" id="UP001234989"/>
    </source>
</evidence>
<sequence>MHTVAHVEEDKKKLVRDVHRLARLGVRLVDSSEGSKLVHEAMEKVRLITEMLKMAQSRKKEYVRRNVNENVELEDPPQAPQVSIDPLAEQVTDAEFRVYFQLLAQAMTTQDNREVVVLVNPNMGMKASRIREFTRMNPPEFHGSKVEEDSQEFIDEIYKVVMIMGVTPVEKAEF</sequence>
<protein>
    <recommendedName>
        <fullName evidence="3">Gag-pol polyprotein</fullName>
    </recommendedName>
</protein>
<organism evidence="1 2">
    <name type="scientific">Solanum verrucosum</name>
    <dbReference type="NCBI Taxonomy" id="315347"/>
    <lineage>
        <taxon>Eukaryota</taxon>
        <taxon>Viridiplantae</taxon>
        <taxon>Streptophyta</taxon>
        <taxon>Embryophyta</taxon>
        <taxon>Tracheophyta</taxon>
        <taxon>Spermatophyta</taxon>
        <taxon>Magnoliopsida</taxon>
        <taxon>eudicotyledons</taxon>
        <taxon>Gunneridae</taxon>
        <taxon>Pentapetalae</taxon>
        <taxon>asterids</taxon>
        <taxon>lamiids</taxon>
        <taxon>Solanales</taxon>
        <taxon>Solanaceae</taxon>
        <taxon>Solanoideae</taxon>
        <taxon>Solaneae</taxon>
        <taxon>Solanum</taxon>
    </lineage>
</organism>
<reference evidence="1" key="1">
    <citation type="submission" date="2023-08" db="EMBL/GenBank/DDBJ databases">
        <title>A de novo genome assembly of Solanum verrucosum Schlechtendal, a Mexican diploid species geographically isolated from the other diploid A-genome species in potato relatives.</title>
        <authorList>
            <person name="Hosaka K."/>
        </authorList>
    </citation>
    <scope>NUCLEOTIDE SEQUENCE</scope>
    <source>
        <tissue evidence="1">Young leaves</tissue>
    </source>
</reference>